<evidence type="ECO:0000313" key="2">
    <source>
        <dbReference type="EMBL" id="MXP65000.1"/>
    </source>
</evidence>
<dbReference type="Gene3D" id="2.30.130.40">
    <property type="entry name" value="LON domain-like"/>
    <property type="match status" value="1"/>
</dbReference>
<dbReference type="InterPro" id="IPR015947">
    <property type="entry name" value="PUA-like_sf"/>
</dbReference>
<name>A0A845BFY6_9PROT</name>
<dbReference type="AlphaFoldDB" id="A0A845BFY6"/>
<accession>A0A845BFY6</accession>
<gene>
    <name evidence="2" type="ORF">E0493_16755</name>
</gene>
<proteinExistence type="predicted"/>
<feature type="domain" description="Lon N-terminal" evidence="1">
    <location>
        <begin position="15"/>
        <end position="209"/>
    </location>
</feature>
<dbReference type="SUPFAM" id="SSF88697">
    <property type="entry name" value="PUA domain-like"/>
    <property type="match status" value="1"/>
</dbReference>
<dbReference type="EMBL" id="SNVJ01000017">
    <property type="protein sequence ID" value="MXP65000.1"/>
    <property type="molecule type" value="Genomic_DNA"/>
</dbReference>
<sequence length="220" mass="23788">MDPAFSWAAPLPATVPVFPLAGALLLPGGRLPLNVFEPRYLAMVEDALAAGRMFAMVLPDPVQSRAGGRATLYRVACLGRIASFAETEDDRYLVTLLGVSRFRVAEELPDSPRGYRRVRADYGPYAIDRTEPPSTTGDRAALLGAVRAYFQAQRIEADWAAIERTATPTLVTTLCMVCPFTDAEKQALLEAPDLGQRAAMLVSLMRMDSVGPGTGSERPS</sequence>
<dbReference type="PANTHER" id="PTHR46732:SF8">
    <property type="entry name" value="ATP-DEPENDENT PROTEASE LA (LON) DOMAIN PROTEIN"/>
    <property type="match status" value="1"/>
</dbReference>
<keyword evidence="3" id="KW-1185">Reference proteome</keyword>
<reference evidence="2 3" key="1">
    <citation type="submission" date="2019-03" db="EMBL/GenBank/DDBJ databases">
        <title>Roseomonas sp. a novel Roseomonas species isolated from Sea whip Gorgonian.</title>
        <authorList>
            <person name="Li F."/>
            <person name="Pan X."/>
            <person name="Huang S."/>
            <person name="Li Z."/>
            <person name="Meng B."/>
        </authorList>
    </citation>
    <scope>NUCLEOTIDE SEQUENCE [LARGE SCALE GENOMIC DNA]</scope>
    <source>
        <strain evidence="2 3">M0104</strain>
    </source>
</reference>
<dbReference type="InterPro" id="IPR046336">
    <property type="entry name" value="Lon_prtase_N_sf"/>
</dbReference>
<dbReference type="Proteomes" id="UP000460715">
    <property type="component" value="Unassembled WGS sequence"/>
</dbReference>
<comment type="caution">
    <text evidence="2">The sequence shown here is derived from an EMBL/GenBank/DDBJ whole genome shotgun (WGS) entry which is preliminary data.</text>
</comment>
<dbReference type="SMART" id="SM00464">
    <property type="entry name" value="LON"/>
    <property type="match status" value="1"/>
</dbReference>
<dbReference type="Pfam" id="PF02190">
    <property type="entry name" value="LON_substr_bdg"/>
    <property type="match status" value="1"/>
</dbReference>
<dbReference type="OrthoDB" id="9806457at2"/>
<dbReference type="PROSITE" id="PS51787">
    <property type="entry name" value="LON_N"/>
    <property type="match status" value="1"/>
</dbReference>
<evidence type="ECO:0000313" key="3">
    <source>
        <dbReference type="Proteomes" id="UP000460715"/>
    </source>
</evidence>
<protein>
    <submittedName>
        <fullName evidence="2">Peptidase S16</fullName>
    </submittedName>
</protein>
<evidence type="ECO:0000259" key="1">
    <source>
        <dbReference type="PROSITE" id="PS51787"/>
    </source>
</evidence>
<organism evidence="2 3">
    <name type="scientific">Teichococcus coralli</name>
    <dbReference type="NCBI Taxonomy" id="2545983"/>
    <lineage>
        <taxon>Bacteria</taxon>
        <taxon>Pseudomonadati</taxon>
        <taxon>Pseudomonadota</taxon>
        <taxon>Alphaproteobacteria</taxon>
        <taxon>Acetobacterales</taxon>
        <taxon>Roseomonadaceae</taxon>
        <taxon>Roseomonas</taxon>
    </lineage>
</organism>
<dbReference type="InterPro" id="IPR003111">
    <property type="entry name" value="Lon_prtase_N"/>
</dbReference>
<dbReference type="RefSeq" id="WP_160938413.1">
    <property type="nucleotide sequence ID" value="NZ_SNVJ01000017.1"/>
</dbReference>
<dbReference type="PANTHER" id="PTHR46732">
    <property type="entry name" value="ATP-DEPENDENT PROTEASE LA (LON) DOMAIN PROTEIN"/>
    <property type="match status" value="1"/>
</dbReference>